<name>A0A0J8JM49_9ALTE</name>
<organism evidence="3 4">
    <name type="scientific">Catenovulum maritimum</name>
    <dbReference type="NCBI Taxonomy" id="1513271"/>
    <lineage>
        <taxon>Bacteria</taxon>
        <taxon>Pseudomonadati</taxon>
        <taxon>Pseudomonadota</taxon>
        <taxon>Gammaproteobacteria</taxon>
        <taxon>Alteromonadales</taxon>
        <taxon>Alteromonadaceae</taxon>
        <taxon>Catenovulum</taxon>
    </lineage>
</organism>
<dbReference type="PROSITE" id="PS01129">
    <property type="entry name" value="PSI_RLU"/>
    <property type="match status" value="1"/>
</dbReference>
<evidence type="ECO:0000313" key="4">
    <source>
        <dbReference type="Proteomes" id="UP000037600"/>
    </source>
</evidence>
<dbReference type="GO" id="GO:0000455">
    <property type="term" value="P:enzyme-directed rRNA pseudouridine synthesis"/>
    <property type="evidence" value="ECO:0007669"/>
    <property type="project" value="TreeGrafter"/>
</dbReference>
<dbReference type="PATRIC" id="fig|1513271.3.peg.1660"/>
<comment type="caution">
    <text evidence="3">The sequence shown here is derived from an EMBL/GenBank/DDBJ whole genome shotgun (WGS) entry which is preliminary data.</text>
</comment>
<dbReference type="InterPro" id="IPR006145">
    <property type="entry name" value="PsdUridine_synth_RsuA/RluA"/>
</dbReference>
<dbReference type="RefSeq" id="WP_048691487.1">
    <property type="nucleotide sequence ID" value="NZ_KQ130487.1"/>
</dbReference>
<evidence type="ECO:0000313" key="3">
    <source>
        <dbReference type="EMBL" id="KMT65656.1"/>
    </source>
</evidence>
<dbReference type="InterPro" id="IPR050188">
    <property type="entry name" value="RluA_PseudoU_synthase"/>
</dbReference>
<dbReference type="AlphaFoldDB" id="A0A0J8JM49"/>
<dbReference type="PANTHER" id="PTHR21600">
    <property type="entry name" value="MITOCHONDRIAL RNA PSEUDOURIDINE SYNTHASE"/>
    <property type="match status" value="1"/>
</dbReference>
<dbReference type="Gene3D" id="3.30.2350.10">
    <property type="entry name" value="Pseudouridine synthase"/>
    <property type="match status" value="1"/>
</dbReference>
<dbReference type="GO" id="GO:0003723">
    <property type="term" value="F:RNA binding"/>
    <property type="evidence" value="ECO:0007669"/>
    <property type="project" value="InterPro"/>
</dbReference>
<gene>
    <name evidence="3" type="ORF">XM47_08140</name>
</gene>
<dbReference type="EMBL" id="LAZL01000010">
    <property type="protein sequence ID" value="KMT65656.1"/>
    <property type="molecule type" value="Genomic_DNA"/>
</dbReference>
<protein>
    <recommendedName>
        <fullName evidence="2">Pseudouridine synthase RsuA/RluA-like domain-containing protein</fullName>
    </recommendedName>
</protein>
<feature type="domain" description="Pseudouridine synthase RsuA/RluA-like" evidence="2">
    <location>
        <begin position="92"/>
        <end position="233"/>
    </location>
</feature>
<dbReference type="Pfam" id="PF00849">
    <property type="entry name" value="PseudoU_synth_2"/>
    <property type="match status" value="1"/>
</dbReference>
<dbReference type="InterPro" id="IPR006224">
    <property type="entry name" value="PsdUridine_synth_RluA-like_CS"/>
</dbReference>
<dbReference type="GO" id="GO:0140098">
    <property type="term" value="F:catalytic activity, acting on RNA"/>
    <property type="evidence" value="ECO:0007669"/>
    <property type="project" value="UniProtKB-ARBA"/>
</dbReference>
<dbReference type="STRING" id="1513271.XM47_08140"/>
<reference evidence="3 4" key="1">
    <citation type="submission" date="2015-04" db="EMBL/GenBank/DDBJ databases">
        <title>Draft Genome Sequence of the Novel Agar-Digesting Marine Bacterium Q1.</title>
        <authorList>
            <person name="Li Y."/>
            <person name="Li D."/>
            <person name="Chen G."/>
            <person name="Du Z."/>
        </authorList>
    </citation>
    <scope>NUCLEOTIDE SEQUENCE [LARGE SCALE GENOMIC DNA]</scope>
    <source>
        <strain evidence="3 4">Q1</strain>
    </source>
</reference>
<dbReference type="GO" id="GO:0009982">
    <property type="term" value="F:pseudouridine synthase activity"/>
    <property type="evidence" value="ECO:0007669"/>
    <property type="project" value="InterPro"/>
</dbReference>
<dbReference type="InterPro" id="IPR020103">
    <property type="entry name" value="PsdUridine_synth_cat_dom_sf"/>
</dbReference>
<dbReference type="CDD" id="cd02869">
    <property type="entry name" value="PseudoU_synth_RluA_like"/>
    <property type="match status" value="1"/>
</dbReference>
<evidence type="ECO:0000256" key="1">
    <source>
        <dbReference type="ARBA" id="ARBA00010876"/>
    </source>
</evidence>
<accession>A0A0J8JM49</accession>
<dbReference type="SUPFAM" id="SSF55120">
    <property type="entry name" value="Pseudouridine synthase"/>
    <property type="match status" value="1"/>
</dbReference>
<evidence type="ECO:0000259" key="2">
    <source>
        <dbReference type="Pfam" id="PF00849"/>
    </source>
</evidence>
<comment type="similarity">
    <text evidence="1">Belongs to the pseudouridine synthase RluA family.</text>
</comment>
<dbReference type="PANTHER" id="PTHR21600:SF87">
    <property type="entry name" value="RNA PSEUDOURIDYLATE SYNTHASE DOMAIN-CONTAINING PROTEIN 1"/>
    <property type="match status" value="1"/>
</dbReference>
<sequence>MLENIEICLNIDADNSHLKSSQILSNQTQLSQAVIKDAMQKGAVWLIRGKSKQRLRRASKLLQVGDQLALNYNPELLSSTVPQPKLIHDAGDYSIWFKPYGLNCQGSRWGDFASIGRWVEINLPRLTNTTERPVFLVHRLDRATTGLILLSHSKTSARLFSDMFQAGQMDKGYQAIVQGDFSGFGLNHKLEWPVQDKKAVSIFSHVDHCDGVSLVDVKLLTGRKHQIRQHLSHLGYPILGDRLYGNQTSHTKDLQLQSVSLQFKCPFSQKLKHYRVEPKMQLSLDS</sequence>
<keyword evidence="4" id="KW-1185">Reference proteome</keyword>
<dbReference type="Proteomes" id="UP000037600">
    <property type="component" value="Unassembled WGS sequence"/>
</dbReference>
<proteinExistence type="inferred from homology"/>
<dbReference type="OrthoDB" id="9785808at2"/>